<organism evidence="2 3">
    <name type="scientific">Pocillopora damicornis</name>
    <name type="common">Cauliflower coral</name>
    <name type="synonym">Millepora damicornis</name>
    <dbReference type="NCBI Taxonomy" id="46731"/>
    <lineage>
        <taxon>Eukaryota</taxon>
        <taxon>Metazoa</taxon>
        <taxon>Cnidaria</taxon>
        <taxon>Anthozoa</taxon>
        <taxon>Hexacorallia</taxon>
        <taxon>Scleractinia</taxon>
        <taxon>Astrocoeniina</taxon>
        <taxon>Pocilloporidae</taxon>
        <taxon>Pocillopora</taxon>
    </lineage>
</organism>
<proteinExistence type="predicted"/>
<reference evidence="2 3" key="1">
    <citation type="journal article" date="2018" name="Sci. Rep.">
        <title>Comparative analysis of the Pocillopora damicornis genome highlights role of immune system in coral evolution.</title>
        <authorList>
            <person name="Cunning R."/>
            <person name="Bay R.A."/>
            <person name="Gillette P."/>
            <person name="Baker A.C."/>
            <person name="Traylor-Knowles N."/>
        </authorList>
    </citation>
    <scope>NUCLEOTIDE SEQUENCE [LARGE SCALE GENOMIC DNA]</scope>
    <source>
        <strain evidence="2">RSMAS</strain>
        <tissue evidence="2">Whole animal</tissue>
    </source>
</reference>
<evidence type="ECO:0000256" key="1">
    <source>
        <dbReference type="SAM" id="Coils"/>
    </source>
</evidence>
<evidence type="ECO:0000313" key="3">
    <source>
        <dbReference type="Proteomes" id="UP000275408"/>
    </source>
</evidence>
<feature type="coiled-coil region" evidence="1">
    <location>
        <begin position="49"/>
        <end position="76"/>
    </location>
</feature>
<dbReference type="Proteomes" id="UP000275408">
    <property type="component" value="Unassembled WGS sequence"/>
</dbReference>
<accession>A0A3M6UXZ9</accession>
<dbReference type="EMBL" id="RCHS01000531">
    <property type="protein sequence ID" value="RMX58394.1"/>
    <property type="molecule type" value="Genomic_DNA"/>
</dbReference>
<keyword evidence="3" id="KW-1185">Reference proteome</keyword>
<keyword evidence="1" id="KW-0175">Coiled coil</keyword>
<gene>
    <name evidence="2" type="ORF">pdam_00012509</name>
</gene>
<evidence type="ECO:0000313" key="2">
    <source>
        <dbReference type="EMBL" id="RMX58394.1"/>
    </source>
</evidence>
<name>A0A3M6UXZ9_POCDA</name>
<comment type="caution">
    <text evidence="2">The sequence shown here is derived from an EMBL/GenBank/DDBJ whole genome shotgun (WGS) entry which is preliminary data.</text>
</comment>
<protein>
    <submittedName>
        <fullName evidence="2">Uncharacterized protein</fullName>
    </submittedName>
</protein>
<dbReference type="AlphaFoldDB" id="A0A3M6UXZ9"/>
<sequence length="82" mass="9432">MASSETRIMTKRSEFQHIVQQCEDNFDESEISSTIGTLEAGLRDVVSEVRGLHQDMDNIETEIENLKKRMLDCNKLAEKTKE</sequence>